<reference evidence="1" key="1">
    <citation type="journal article" date="2021" name="Open Biol.">
        <title>Shared evolutionary footprints suggest mitochondrial oxidative damage underlies multiple complex I losses in fungi.</title>
        <authorList>
            <person name="Schikora-Tamarit M.A."/>
            <person name="Marcet-Houben M."/>
            <person name="Nosek J."/>
            <person name="Gabaldon T."/>
        </authorList>
    </citation>
    <scope>NUCLEOTIDE SEQUENCE</scope>
    <source>
        <strain evidence="1">CBS6075</strain>
    </source>
</reference>
<sequence length="93" mass="10592">MVEKHGSDVVQVAVQSEQTFPGLQRPNLDGVVVTTRHENRLRWMEINSSDRTIVLFKPVDQGSHPVIPKLNRRGVESNQDPRSFWVESNTLCP</sequence>
<dbReference type="AlphaFoldDB" id="A0A9P8PA53"/>
<keyword evidence="2" id="KW-1185">Reference proteome</keyword>
<accession>A0A9P8PA53</accession>
<comment type="caution">
    <text evidence="1">The sequence shown here is derived from an EMBL/GenBank/DDBJ whole genome shotgun (WGS) entry which is preliminary data.</text>
</comment>
<proteinExistence type="predicted"/>
<reference evidence="1" key="2">
    <citation type="submission" date="2021-01" db="EMBL/GenBank/DDBJ databases">
        <authorList>
            <person name="Schikora-Tamarit M.A."/>
        </authorList>
    </citation>
    <scope>NUCLEOTIDE SEQUENCE</scope>
    <source>
        <strain evidence="1">CBS6075</strain>
    </source>
</reference>
<protein>
    <submittedName>
        <fullName evidence="1">Uncharacterized protein</fullName>
    </submittedName>
</protein>
<dbReference type="Proteomes" id="UP000769157">
    <property type="component" value="Unassembled WGS sequence"/>
</dbReference>
<gene>
    <name evidence="1" type="ORF">OGAPHI_002252</name>
</gene>
<evidence type="ECO:0000313" key="2">
    <source>
        <dbReference type="Proteomes" id="UP000769157"/>
    </source>
</evidence>
<name>A0A9P8PA53_9ASCO</name>
<dbReference type="RefSeq" id="XP_046062912.1">
    <property type="nucleotide sequence ID" value="XM_046203102.1"/>
</dbReference>
<organism evidence="1 2">
    <name type="scientific">Ogataea philodendri</name>
    <dbReference type="NCBI Taxonomy" id="1378263"/>
    <lineage>
        <taxon>Eukaryota</taxon>
        <taxon>Fungi</taxon>
        <taxon>Dikarya</taxon>
        <taxon>Ascomycota</taxon>
        <taxon>Saccharomycotina</taxon>
        <taxon>Pichiomycetes</taxon>
        <taxon>Pichiales</taxon>
        <taxon>Pichiaceae</taxon>
        <taxon>Ogataea</taxon>
    </lineage>
</organism>
<dbReference type="GeneID" id="70234219"/>
<evidence type="ECO:0000313" key="1">
    <source>
        <dbReference type="EMBL" id="KAH3668498.1"/>
    </source>
</evidence>
<dbReference type="EMBL" id="JAEUBE010000158">
    <property type="protein sequence ID" value="KAH3668498.1"/>
    <property type="molecule type" value="Genomic_DNA"/>
</dbReference>